<reference evidence="2 3" key="1">
    <citation type="submission" date="2006-06" db="EMBL/GenBank/DDBJ databases">
        <title>Complete sequence of Rubrobacter xylanophilus DSM 9941.</title>
        <authorList>
            <consortium name="US DOE Joint Genome Institute"/>
            <person name="Copeland A."/>
            <person name="Lucas S."/>
            <person name="Lapidus A."/>
            <person name="Barry K."/>
            <person name="Detter J.C."/>
            <person name="Glavina del Rio T."/>
            <person name="Hammon N."/>
            <person name="Israni S."/>
            <person name="Dalin E."/>
            <person name="Tice H."/>
            <person name="Pitluck S."/>
            <person name="Munk A.C."/>
            <person name="Brettin T."/>
            <person name="Bruce D."/>
            <person name="Han C."/>
            <person name="Tapia R."/>
            <person name="Gilna P."/>
            <person name="Schmutz J."/>
            <person name="Larimer F."/>
            <person name="Land M."/>
            <person name="Hauser L."/>
            <person name="Kyrpides N."/>
            <person name="Lykidis A."/>
            <person name="da Costa M.S."/>
            <person name="Rainey F.A."/>
            <person name="Empadinhas N."/>
            <person name="Jolivet E."/>
            <person name="Battista J.R."/>
            <person name="Richardson P."/>
        </authorList>
    </citation>
    <scope>NUCLEOTIDE SEQUENCE [LARGE SCALE GENOMIC DNA]</scope>
    <source>
        <strain evidence="3">DSM 9941 / NBRC 16129 / PRD-1</strain>
    </source>
</reference>
<name>Q1AUE4_RUBXD</name>
<dbReference type="InterPro" id="IPR022270">
    <property type="entry name" value="Blh_diox"/>
</dbReference>
<feature type="transmembrane region" description="Helical" evidence="1">
    <location>
        <begin position="77"/>
        <end position="106"/>
    </location>
</feature>
<dbReference type="HAMAP" id="MF_02093">
    <property type="entry name" value="Beta_carotene_diox"/>
    <property type="match status" value="1"/>
</dbReference>
<dbReference type="AlphaFoldDB" id="Q1AUE4"/>
<dbReference type="GO" id="GO:0005886">
    <property type="term" value="C:plasma membrane"/>
    <property type="evidence" value="ECO:0007669"/>
    <property type="project" value="UniProtKB-SubCell"/>
</dbReference>
<dbReference type="HOGENOM" id="CLU_068196_0_0_11"/>
<dbReference type="NCBIfam" id="TIGR03753">
    <property type="entry name" value="blh_monoox"/>
    <property type="match status" value="1"/>
</dbReference>
<comment type="catalytic activity">
    <reaction evidence="1">
        <text>all-trans-beta-carotene + O2 = 2 all-trans-retinal</text>
        <dbReference type="Rhea" id="RHEA:32887"/>
        <dbReference type="ChEBI" id="CHEBI:15379"/>
        <dbReference type="ChEBI" id="CHEBI:17579"/>
        <dbReference type="ChEBI" id="CHEBI:17898"/>
        <dbReference type="EC" id="1.13.11.63"/>
    </reaction>
</comment>
<feature type="transmembrane region" description="Helical" evidence="1">
    <location>
        <begin position="284"/>
        <end position="307"/>
    </location>
</feature>
<dbReference type="Pfam" id="PF15461">
    <property type="entry name" value="BCD"/>
    <property type="match status" value="1"/>
</dbReference>
<dbReference type="EMBL" id="CP000386">
    <property type="protein sequence ID" value="ABG04984.1"/>
    <property type="molecule type" value="Genomic_DNA"/>
</dbReference>
<dbReference type="EC" id="1.13.11.63" evidence="1"/>
<proteinExistence type="inferred from homology"/>
<evidence type="ECO:0000313" key="3">
    <source>
        <dbReference type="Proteomes" id="UP000006637"/>
    </source>
</evidence>
<dbReference type="GO" id="GO:0005506">
    <property type="term" value="F:iron ion binding"/>
    <property type="evidence" value="ECO:0007669"/>
    <property type="project" value="UniProtKB-UniRule"/>
</dbReference>
<feature type="transmembrane region" description="Helical" evidence="1">
    <location>
        <begin position="34"/>
        <end position="57"/>
    </location>
</feature>
<feature type="binding site" evidence="1">
    <location>
        <position position="50"/>
    </location>
    <ligand>
        <name>Fe cation</name>
        <dbReference type="ChEBI" id="CHEBI:24875"/>
    </ligand>
</feature>
<dbReference type="eggNOG" id="ENOG5032YMP">
    <property type="taxonomic scope" value="Bacteria"/>
</dbReference>
<evidence type="ECO:0000256" key="1">
    <source>
        <dbReference type="HAMAP-Rule" id="MF_02093"/>
    </source>
</evidence>
<organism evidence="2 3">
    <name type="scientific">Rubrobacter xylanophilus (strain DSM 9941 / JCM 11954 / NBRC 16129 / PRD-1)</name>
    <dbReference type="NCBI Taxonomy" id="266117"/>
    <lineage>
        <taxon>Bacteria</taxon>
        <taxon>Bacillati</taxon>
        <taxon>Actinomycetota</taxon>
        <taxon>Rubrobacteria</taxon>
        <taxon>Rubrobacterales</taxon>
        <taxon>Rubrobacteraceae</taxon>
        <taxon>Rubrobacter</taxon>
    </lineage>
</organism>
<dbReference type="KEGG" id="rxy:Rxyl_2039"/>
<dbReference type="Proteomes" id="UP000006637">
    <property type="component" value="Chromosome"/>
</dbReference>
<feature type="transmembrane region" description="Helical" evidence="1">
    <location>
        <begin position="259"/>
        <end position="277"/>
    </location>
</feature>
<feature type="binding site" evidence="1">
    <location>
        <position position="229"/>
    </location>
    <ligand>
        <name>Fe cation</name>
        <dbReference type="ChEBI" id="CHEBI:24875"/>
    </ligand>
</feature>
<dbReference type="GO" id="GO:0010436">
    <property type="term" value="F:carotenoid dioxygenase activity"/>
    <property type="evidence" value="ECO:0007669"/>
    <property type="project" value="UniProtKB-UniRule"/>
</dbReference>
<keyword evidence="1" id="KW-0812">Transmembrane</keyword>
<accession>Q1AUE4</accession>
<keyword evidence="1" id="KW-0472">Membrane</keyword>
<dbReference type="GO" id="GO:0003834">
    <property type="term" value="F:beta-carotene 15,15'-dioxygenase activity"/>
    <property type="evidence" value="ECO:0007669"/>
    <property type="project" value="UniProtKB-EC"/>
</dbReference>
<sequence>MSERGGATWSYDLFPWGFAALVALFSLFEENRSFGAQFWFVSALLLGLPHGACDHLVMARLLGHGIKARYIMSFGSIYLGAAGTMFLVWLLAPTAALAAFLALTAWHWGSADAQLYKDRSGDFVLRSTSRGTLLVSSPITLYPEETMDAFSSLLEVTGSARYGASWTSQLAPHAFIASLLLCCLLVARDVKRGRPRKAAREAIEDCIILALFLCSSPVAATGAYFLFWHSWRHVLRVDRFICGKRGGLSRRLVSYHLRALPMTAVSLTGLALMALVLGGSDTEALLSAYLMLLSCLTLPHAALVLFWDAKNERWG</sequence>
<dbReference type="STRING" id="266117.Rxyl_2039"/>
<feature type="binding site" evidence="1">
    <location>
        <position position="107"/>
    </location>
    <ligand>
        <name>Fe cation</name>
        <dbReference type="ChEBI" id="CHEBI:24875"/>
    </ligand>
</feature>
<comment type="cofactor">
    <cofactor evidence="1">
        <name>Fe(2+)</name>
        <dbReference type="ChEBI" id="CHEBI:29033"/>
    </cofactor>
</comment>
<feature type="transmembrane region" description="Helical" evidence="1">
    <location>
        <begin position="9"/>
        <end position="28"/>
    </location>
</feature>
<feature type="binding site" evidence="1">
    <location>
        <position position="233"/>
    </location>
    <ligand>
        <name>Fe cation</name>
        <dbReference type="ChEBI" id="CHEBI:24875"/>
    </ligand>
</feature>
<evidence type="ECO:0000313" key="2">
    <source>
        <dbReference type="EMBL" id="ABG04984.1"/>
    </source>
</evidence>
<keyword evidence="1" id="KW-1133">Transmembrane helix</keyword>
<feature type="transmembrane region" description="Helical" evidence="1">
    <location>
        <begin position="207"/>
        <end position="227"/>
    </location>
</feature>
<gene>
    <name evidence="2" type="ordered locus">Rxyl_2039</name>
</gene>
<keyword evidence="1" id="KW-0408">Iron</keyword>
<keyword evidence="1" id="KW-0223">Dioxygenase</keyword>
<keyword evidence="1" id="KW-1003">Cell membrane</keyword>
<comment type="function">
    <text evidence="1">Catalyzes the cleavage of beta-carotene at its central double bond (15,15') to yield two molecules of all-trans-retinal.</text>
</comment>
<keyword evidence="3" id="KW-1185">Reference proteome</keyword>
<feature type="transmembrane region" description="Helical" evidence="1">
    <location>
        <begin position="170"/>
        <end position="187"/>
    </location>
</feature>
<comment type="subcellular location">
    <subcellularLocation>
        <location evidence="1">Cell membrane</location>
        <topology evidence="1">Multi-pass membrane protein</topology>
    </subcellularLocation>
</comment>
<keyword evidence="1" id="KW-0560">Oxidoreductase</keyword>
<dbReference type="RefSeq" id="WP_011564999.1">
    <property type="nucleotide sequence ID" value="NC_008148.1"/>
</dbReference>
<dbReference type="GO" id="GO:0016121">
    <property type="term" value="P:carotene catabolic process"/>
    <property type="evidence" value="ECO:0007669"/>
    <property type="project" value="UniProtKB-UniRule"/>
</dbReference>
<keyword evidence="1" id="KW-0479">Metal-binding</keyword>
<protein>
    <recommendedName>
        <fullName evidence="1">Probable beta-carotene 15,15'-dioxygenase</fullName>
        <ecNumber evidence="1">1.13.11.63</ecNumber>
    </recommendedName>
</protein>
<comment type="similarity">
    <text evidence="1">Belongs to the Brp/Blh beta-carotene diooxygenase family.</text>
</comment>